<organism evidence="1 2">
    <name type="scientific">Mariprofundus erugo</name>
    <dbReference type="NCBI Taxonomy" id="2528639"/>
    <lineage>
        <taxon>Bacteria</taxon>
        <taxon>Pseudomonadati</taxon>
        <taxon>Pseudomonadota</taxon>
        <taxon>Candidatius Mariprofundia</taxon>
        <taxon>Mariprofundales</taxon>
        <taxon>Mariprofundaceae</taxon>
        <taxon>Mariprofundus</taxon>
    </lineage>
</organism>
<protein>
    <submittedName>
        <fullName evidence="1">Uncharacterized protein</fullName>
    </submittedName>
</protein>
<comment type="caution">
    <text evidence="1">The sequence shown here is derived from an EMBL/GenBank/DDBJ whole genome shotgun (WGS) entry which is preliminary data.</text>
</comment>
<dbReference type="Proteomes" id="UP000306585">
    <property type="component" value="Unassembled WGS sequence"/>
</dbReference>
<accession>A0A5R9GTM0</accession>
<gene>
    <name evidence="1" type="ORF">FEF65_05015</name>
</gene>
<name>A0A5R9GTM0_9PROT</name>
<dbReference type="RefSeq" id="WP_138238709.1">
    <property type="nucleotide sequence ID" value="NZ_VBRY01000004.1"/>
</dbReference>
<evidence type="ECO:0000313" key="1">
    <source>
        <dbReference type="EMBL" id="TLS67813.1"/>
    </source>
</evidence>
<evidence type="ECO:0000313" key="2">
    <source>
        <dbReference type="Proteomes" id="UP000306585"/>
    </source>
</evidence>
<dbReference type="EMBL" id="VBRY01000004">
    <property type="protein sequence ID" value="TLS67813.1"/>
    <property type="molecule type" value="Genomic_DNA"/>
</dbReference>
<keyword evidence="2" id="KW-1185">Reference proteome</keyword>
<dbReference type="AlphaFoldDB" id="A0A5R9GTM0"/>
<sequence length="134" mass="15458">MNHIEVSIEFYFRGCCLTPTAVINLDECMRHEEPLEYIYKMLAAENGIGSYSHEFDVMVMEALSFHHASGLASRYLHDGHFDFDGFREAWLEESVVRVLQPIAEKYLGVSNLEEHPSLKRALIEAYQANPHARR</sequence>
<dbReference type="OrthoDB" id="5612448at2"/>
<proteinExistence type="predicted"/>
<reference evidence="1 2" key="1">
    <citation type="journal article" date="2019" name="Appl. Environ. Microbiol.">
        <title>Environmental Evidence and Genomic Insight of Iron-oxidizing Bacteria Preference Towards More Corrosion Resistant Stainless Steel at Higher Salinities.</title>
        <authorList>
            <person name="Garrison C.E."/>
            <person name="Price K.A."/>
            <person name="Field E.K."/>
        </authorList>
    </citation>
    <scope>NUCLEOTIDE SEQUENCE [LARGE SCALE GENOMIC DNA]</scope>
    <source>
        <strain evidence="1 2">P3</strain>
    </source>
</reference>